<feature type="coiled-coil region" evidence="1">
    <location>
        <begin position="958"/>
        <end position="992"/>
    </location>
</feature>
<feature type="region of interest" description="Disordered" evidence="2">
    <location>
        <begin position="543"/>
        <end position="562"/>
    </location>
</feature>
<dbReference type="EMBL" id="BANB01000009">
    <property type="protein sequence ID" value="GAN75849.1"/>
    <property type="molecule type" value="Genomic_DNA"/>
</dbReference>
<accession>A0A0D6P4M8</accession>
<gene>
    <name evidence="3" type="ORF">Asru_0009_42</name>
</gene>
<keyword evidence="4" id="KW-1185">Reference proteome</keyword>
<dbReference type="OrthoDB" id="6400788at2"/>
<evidence type="ECO:0000313" key="3">
    <source>
        <dbReference type="EMBL" id="GAN75849.1"/>
    </source>
</evidence>
<dbReference type="SUPFAM" id="SSF52540">
    <property type="entry name" value="P-loop containing nucleoside triphosphate hydrolases"/>
    <property type="match status" value="1"/>
</dbReference>
<dbReference type="RefSeq" id="WP_048859588.1">
    <property type="nucleotide sequence ID" value="NZ_BANB01000009.1"/>
</dbReference>
<dbReference type="InterPro" id="IPR027417">
    <property type="entry name" value="P-loop_NTPase"/>
</dbReference>
<comment type="caution">
    <text evidence="3">The sequence shown here is derived from an EMBL/GenBank/DDBJ whole genome shotgun (WGS) entry which is preliminary data.</text>
</comment>
<protein>
    <recommendedName>
        <fullName evidence="5">Orc1-like AAA ATPase domain-containing protein</fullName>
    </recommendedName>
</protein>
<dbReference type="Proteomes" id="UP000032680">
    <property type="component" value="Unassembled WGS sequence"/>
</dbReference>
<organism evidence="3 4">
    <name type="scientific">Acidisphaera rubrifaciens HS-AP3</name>
    <dbReference type="NCBI Taxonomy" id="1231350"/>
    <lineage>
        <taxon>Bacteria</taxon>
        <taxon>Pseudomonadati</taxon>
        <taxon>Pseudomonadota</taxon>
        <taxon>Alphaproteobacteria</taxon>
        <taxon>Acetobacterales</taxon>
        <taxon>Acetobacteraceae</taxon>
        <taxon>Acidisphaera</taxon>
    </lineage>
</organism>
<evidence type="ECO:0008006" key="5">
    <source>
        <dbReference type="Google" id="ProtNLM"/>
    </source>
</evidence>
<evidence type="ECO:0000256" key="2">
    <source>
        <dbReference type="SAM" id="MobiDB-lite"/>
    </source>
</evidence>
<name>A0A0D6P4M8_9PROT</name>
<dbReference type="NCBIfam" id="NF041065">
    <property type="entry name" value="DpdH"/>
    <property type="match status" value="1"/>
</dbReference>
<evidence type="ECO:0000313" key="4">
    <source>
        <dbReference type="Proteomes" id="UP000032680"/>
    </source>
</evidence>
<proteinExistence type="predicted"/>
<reference evidence="3 4" key="1">
    <citation type="submission" date="2012-11" db="EMBL/GenBank/DDBJ databases">
        <title>Whole genome sequence of Acidisphaera rubrifaciens HS-AP3.</title>
        <authorList>
            <person name="Azuma Y."/>
            <person name="Higashiura N."/>
            <person name="Hirakawa H."/>
            <person name="Matsushita K."/>
        </authorList>
    </citation>
    <scope>NUCLEOTIDE SEQUENCE [LARGE SCALE GENOMIC DNA]</scope>
    <source>
        <strain evidence="3 4">HS-AP3</strain>
    </source>
</reference>
<dbReference type="AlphaFoldDB" id="A0A0D6P4M8"/>
<sequence length="1000" mass="109003">MKQVVCWQPDLVTQVINIDADHVADPVFWAVDTETPLFTRAGEDAPLRQQSTTEIVGAFLAPQLNHFQLAVLGPAGAGKSHLIHRMRQEIERRAGFEVLAIRRLETNLRAVLEKLIARLPAAEQAQYLDDLRRAGPSLSTPAVQKSTLLDSLAQAVEEDAIRPDSKIAADLEQELLRTLPSLLRDPYLRTKKFLNDGEVVPELVDRLFSSREGKRVEEEILFEADNLPLSGINLQNCSAPAREAIEVFLYDSANTIPPVLEVINRNLPSAITRALNFSGDQLGALLGRIRQRLKEEGKELVILFEEFARLQGYDLAMLAALVVQGGDKLCRVRWALACTSGRFRGLPDTVRSRMDLVVDMETSPPRPDLAHFTGRYLNAVRVGGVRLAEAFSTPERVLPNACADCAFRGDCFEAFGSVGATDDPVGLYPFTASALVTLARRSRADDGEVFNPREFQKKVLKPVLIDEASALAGDQFPTMRFLTQMGGAEIENLDRQRLQDAAGARFERYLTFFQLWNEGRLSGASPEIMRAFGLSPIPALNGAGAAAPPPPPAPTAPSTGGVDRTAIVRPAPAADPDAAQLSRWVDGGGLDQSLAHRLRQALFPLIERAIDWDVLGLHQATFSGATGTRPFRNVSVQFTRQGTTGIAKPPVVIELPFQQDPGGFANTALALESLLKFEKTSDWGQSNGLVGLAAVSELVSSCAFEVANQLRNLRGDARWNPIAGAAELLLIGAALGGVISANQSNDEALIEAMFLPMPADCPYAEPRLRTLYDRLSRRREKLQDLVRAHISASKGGRIGRAIDPRVIREAARRLRRDKWSLARTPQPRPDLYVEVGTVYEQVKQDLEPALAAERDGRREWLTAVDAAFGSASKQEVLTAARAVIAATTASGIPVSSKALEDALQSFSSFQYDAAVRAVRTIEAADPPQSELLHYAKGRADAVASASRLIRVWDDFVTAAEADVERKRAEAGIEELSLNVERVNAAIDGLNRELASLGGAR</sequence>
<evidence type="ECO:0000256" key="1">
    <source>
        <dbReference type="SAM" id="Coils"/>
    </source>
</evidence>
<keyword evidence="1" id="KW-0175">Coiled coil</keyword>